<name>A0A419SUL4_9FIRM</name>
<dbReference type="InterPro" id="IPR036390">
    <property type="entry name" value="WH_DNA-bd_sf"/>
</dbReference>
<evidence type="ECO:0000313" key="6">
    <source>
        <dbReference type="Proteomes" id="UP000284277"/>
    </source>
</evidence>
<dbReference type="Proteomes" id="UP000284277">
    <property type="component" value="Unassembled WGS sequence"/>
</dbReference>
<dbReference type="PANTHER" id="PTHR42756:SF1">
    <property type="entry name" value="TRANSCRIPTIONAL REPRESSOR OF EMRAB OPERON"/>
    <property type="match status" value="1"/>
</dbReference>
<reference evidence="5 6" key="1">
    <citation type="submission" date="2016-08" db="EMBL/GenBank/DDBJ databases">
        <title>A new outlook on sporulation: Clostridium algidixylanolyticum.</title>
        <authorList>
            <person name="Poppleton D.I."/>
            <person name="Gribaldo S."/>
        </authorList>
    </citation>
    <scope>NUCLEOTIDE SEQUENCE [LARGE SCALE GENOMIC DNA]</scope>
    <source>
        <strain evidence="5 6">SPL73</strain>
    </source>
</reference>
<dbReference type="Gene3D" id="1.10.10.10">
    <property type="entry name" value="Winged helix-like DNA-binding domain superfamily/Winged helix DNA-binding domain"/>
    <property type="match status" value="1"/>
</dbReference>
<dbReference type="PROSITE" id="PS50995">
    <property type="entry name" value="HTH_MARR_2"/>
    <property type="match status" value="1"/>
</dbReference>
<dbReference type="Pfam" id="PF12802">
    <property type="entry name" value="MarR_2"/>
    <property type="match status" value="1"/>
</dbReference>
<keyword evidence="2" id="KW-0238">DNA-binding</keyword>
<protein>
    <submittedName>
        <fullName evidence="5">MarR family transcriptional regulator</fullName>
    </submittedName>
</protein>
<comment type="caution">
    <text evidence="5">The sequence shown here is derived from an EMBL/GenBank/DDBJ whole genome shotgun (WGS) entry which is preliminary data.</text>
</comment>
<proteinExistence type="predicted"/>
<dbReference type="InterPro" id="IPR036388">
    <property type="entry name" value="WH-like_DNA-bd_sf"/>
</dbReference>
<sequence length="148" mass="17280">MIMNESIGKLTAAINRNLQIILNHKLKDISIRSGQHDFFYVISLYEGITQKELSEWLYISKSTTAKAVKNLMDHGYVRKEKDTEDNRYDRLYLTEKGKQISAQMQETFKEVVEITTRNLSPLEIKQTKELLKRILSNVLEENRAEDSL</sequence>
<dbReference type="PANTHER" id="PTHR42756">
    <property type="entry name" value="TRANSCRIPTIONAL REGULATOR, MARR"/>
    <property type="match status" value="1"/>
</dbReference>
<dbReference type="GO" id="GO:0003700">
    <property type="term" value="F:DNA-binding transcription factor activity"/>
    <property type="evidence" value="ECO:0007669"/>
    <property type="project" value="InterPro"/>
</dbReference>
<dbReference type="GO" id="GO:0003677">
    <property type="term" value="F:DNA binding"/>
    <property type="evidence" value="ECO:0007669"/>
    <property type="project" value="UniProtKB-KW"/>
</dbReference>
<keyword evidence="3" id="KW-0804">Transcription</keyword>
<dbReference type="InterPro" id="IPR000835">
    <property type="entry name" value="HTH_MarR-typ"/>
</dbReference>
<evidence type="ECO:0000259" key="4">
    <source>
        <dbReference type="PROSITE" id="PS50995"/>
    </source>
</evidence>
<keyword evidence="1" id="KW-0805">Transcription regulation</keyword>
<dbReference type="EMBL" id="MCIA01000033">
    <property type="protein sequence ID" value="RKD28884.1"/>
    <property type="molecule type" value="Genomic_DNA"/>
</dbReference>
<evidence type="ECO:0000256" key="1">
    <source>
        <dbReference type="ARBA" id="ARBA00023015"/>
    </source>
</evidence>
<dbReference type="SUPFAM" id="SSF46785">
    <property type="entry name" value="Winged helix' DNA-binding domain"/>
    <property type="match status" value="1"/>
</dbReference>
<dbReference type="AlphaFoldDB" id="A0A419SUL4"/>
<keyword evidence="6" id="KW-1185">Reference proteome</keyword>
<dbReference type="SMART" id="SM00347">
    <property type="entry name" value="HTH_MARR"/>
    <property type="match status" value="1"/>
</dbReference>
<feature type="domain" description="HTH marR-type" evidence="4">
    <location>
        <begin position="4"/>
        <end position="136"/>
    </location>
</feature>
<organism evidence="5 6">
    <name type="scientific">Lacrimispora algidixylanolytica</name>
    <dbReference type="NCBI Taxonomy" id="94868"/>
    <lineage>
        <taxon>Bacteria</taxon>
        <taxon>Bacillati</taxon>
        <taxon>Bacillota</taxon>
        <taxon>Clostridia</taxon>
        <taxon>Lachnospirales</taxon>
        <taxon>Lachnospiraceae</taxon>
        <taxon>Lacrimispora</taxon>
    </lineage>
</organism>
<gene>
    <name evidence="5" type="ORF">BET01_09070</name>
</gene>
<dbReference type="PRINTS" id="PR00598">
    <property type="entry name" value="HTHMARR"/>
</dbReference>
<evidence type="ECO:0000256" key="2">
    <source>
        <dbReference type="ARBA" id="ARBA00023125"/>
    </source>
</evidence>
<evidence type="ECO:0000256" key="3">
    <source>
        <dbReference type="ARBA" id="ARBA00023163"/>
    </source>
</evidence>
<accession>A0A419SUL4</accession>
<evidence type="ECO:0000313" key="5">
    <source>
        <dbReference type="EMBL" id="RKD28884.1"/>
    </source>
</evidence>